<dbReference type="Gene3D" id="1.20.120.450">
    <property type="entry name" value="dinb family like domain"/>
    <property type="match status" value="1"/>
</dbReference>
<proteinExistence type="inferred from homology"/>
<keyword evidence="4" id="KW-1185">Reference proteome</keyword>
<dbReference type="Proteomes" id="UP000647241">
    <property type="component" value="Unassembled WGS sequence"/>
</dbReference>
<dbReference type="RefSeq" id="WP_188552275.1">
    <property type="nucleotide sequence ID" value="NZ_BMGT01000001.1"/>
</dbReference>
<sequence length="168" mass="18932">MELKEFFLAQLDREAASSRKAIERTPEGRNDWKPHEKSMALGLLAALVATMPGWVSMMIETDELNLDDPRNEDLKTKPVATKAELLKLLDEGVAKARKSLEATTEEHLLKPWRFKMGGRTISEAPRHVQITDSVFSHLAHHRGQLTVYLRLNEASVPAIYGPSADEQF</sequence>
<gene>
    <name evidence="3" type="ORF">GCM10011585_01610</name>
</gene>
<organism evidence="3 4">
    <name type="scientific">Edaphobacter dinghuensis</name>
    <dbReference type="NCBI Taxonomy" id="1560005"/>
    <lineage>
        <taxon>Bacteria</taxon>
        <taxon>Pseudomonadati</taxon>
        <taxon>Acidobacteriota</taxon>
        <taxon>Terriglobia</taxon>
        <taxon>Terriglobales</taxon>
        <taxon>Acidobacteriaceae</taxon>
        <taxon>Edaphobacter</taxon>
    </lineage>
</organism>
<evidence type="ECO:0000256" key="1">
    <source>
        <dbReference type="ARBA" id="ARBA00008635"/>
    </source>
</evidence>
<dbReference type="SUPFAM" id="SSF109854">
    <property type="entry name" value="DinB/YfiT-like putative metalloenzymes"/>
    <property type="match status" value="1"/>
</dbReference>
<reference evidence="3" key="1">
    <citation type="journal article" date="2014" name="Int. J. Syst. Evol. Microbiol.">
        <title>Complete genome sequence of Corynebacterium casei LMG S-19264T (=DSM 44701T), isolated from a smear-ripened cheese.</title>
        <authorList>
            <consortium name="US DOE Joint Genome Institute (JGI-PGF)"/>
            <person name="Walter F."/>
            <person name="Albersmeier A."/>
            <person name="Kalinowski J."/>
            <person name="Ruckert C."/>
        </authorList>
    </citation>
    <scope>NUCLEOTIDE SEQUENCE</scope>
    <source>
        <strain evidence="3">CGMCC 1.12997</strain>
    </source>
</reference>
<name>A0A917H0Z3_9BACT</name>
<dbReference type="InterPro" id="IPR034660">
    <property type="entry name" value="DinB/YfiT-like"/>
</dbReference>
<accession>A0A917H0Z3</accession>
<evidence type="ECO:0000256" key="2">
    <source>
        <dbReference type="ARBA" id="ARBA00022723"/>
    </source>
</evidence>
<evidence type="ECO:0000313" key="4">
    <source>
        <dbReference type="Proteomes" id="UP000647241"/>
    </source>
</evidence>
<keyword evidence="2" id="KW-0479">Metal-binding</keyword>
<comment type="caution">
    <text evidence="3">The sequence shown here is derived from an EMBL/GenBank/DDBJ whole genome shotgun (WGS) entry which is preliminary data.</text>
</comment>
<evidence type="ECO:0000313" key="3">
    <source>
        <dbReference type="EMBL" id="GGG63710.1"/>
    </source>
</evidence>
<comment type="similarity">
    <text evidence="1">Belongs to the DinB family.</text>
</comment>
<evidence type="ECO:0008006" key="5">
    <source>
        <dbReference type="Google" id="ProtNLM"/>
    </source>
</evidence>
<dbReference type="GO" id="GO:0046872">
    <property type="term" value="F:metal ion binding"/>
    <property type="evidence" value="ECO:0007669"/>
    <property type="project" value="UniProtKB-KW"/>
</dbReference>
<dbReference type="EMBL" id="BMGT01000001">
    <property type="protein sequence ID" value="GGG63710.1"/>
    <property type="molecule type" value="Genomic_DNA"/>
</dbReference>
<dbReference type="InterPro" id="IPR007837">
    <property type="entry name" value="DinB"/>
</dbReference>
<dbReference type="AlphaFoldDB" id="A0A917H0Z3"/>
<reference evidence="3" key="2">
    <citation type="submission" date="2020-09" db="EMBL/GenBank/DDBJ databases">
        <authorList>
            <person name="Sun Q."/>
            <person name="Zhou Y."/>
        </authorList>
    </citation>
    <scope>NUCLEOTIDE SEQUENCE</scope>
    <source>
        <strain evidence="3">CGMCC 1.12997</strain>
    </source>
</reference>
<protein>
    <recommendedName>
        <fullName evidence="5">Damage-inducible protein DinB</fullName>
    </recommendedName>
</protein>
<dbReference type="Pfam" id="PF05163">
    <property type="entry name" value="DinB"/>
    <property type="match status" value="1"/>
</dbReference>